<evidence type="ECO:0000313" key="2">
    <source>
        <dbReference type="Proteomes" id="UP000013568"/>
    </source>
</evidence>
<dbReference type="HOGENOM" id="CLU_3321990_0_0_6"/>
<dbReference type="EMBL" id="GL636121">
    <property type="protein sequence ID" value="EFW11839.1"/>
    <property type="molecule type" value="Genomic_DNA"/>
</dbReference>
<reference evidence="2" key="1">
    <citation type="journal article" date="2011" name="Genome Biol. Evol.">
        <title>Massive genomic decay in Serratia symbiotica, a recently evolved symbiont of aphids.</title>
        <authorList>
            <person name="Burke G.R."/>
            <person name="Moran N.A."/>
        </authorList>
    </citation>
    <scope>NUCLEOTIDE SEQUENCE [LARGE SCALE GENOMIC DNA]</scope>
    <source>
        <strain evidence="2">Tucson</strain>
    </source>
</reference>
<accession>E9CNQ8</accession>
<organism evidence="1 2">
    <name type="scientific">Serratia symbiotica str. Tucson</name>
    <dbReference type="NCBI Taxonomy" id="914128"/>
    <lineage>
        <taxon>Bacteria</taxon>
        <taxon>Pseudomonadati</taxon>
        <taxon>Pseudomonadota</taxon>
        <taxon>Gammaproteobacteria</taxon>
        <taxon>Enterobacterales</taxon>
        <taxon>Yersiniaceae</taxon>
        <taxon>Serratia</taxon>
        <taxon>Serratia symbiotica</taxon>
    </lineage>
</organism>
<dbReference type="AlphaFoldDB" id="E9CNQ8"/>
<dbReference type="Proteomes" id="UP000013568">
    <property type="component" value="Unassembled WGS sequence"/>
</dbReference>
<keyword evidence="2" id="KW-1185">Reference proteome</keyword>
<protein>
    <submittedName>
        <fullName evidence="1">Uncharacterized protein</fullName>
    </submittedName>
</protein>
<name>E9CNQ8_9GAMM</name>
<evidence type="ECO:0000313" key="1">
    <source>
        <dbReference type="EMBL" id="EFW11839.1"/>
    </source>
</evidence>
<gene>
    <name evidence="1" type="ORF">SSYM_2081</name>
</gene>
<proteinExistence type="predicted"/>
<sequence>DFRCCSCLTMEPNHHDILPSAISLSSHLAMNRAVRRGSI</sequence>
<feature type="non-terminal residue" evidence="1">
    <location>
        <position position="1"/>
    </location>
</feature>